<gene>
    <name evidence="4" type="ORF">NP233_g12990</name>
</gene>
<comment type="similarity">
    <text evidence="1 2">Belongs to the OSBP family.</text>
</comment>
<dbReference type="Proteomes" id="UP001213000">
    <property type="component" value="Unassembled WGS sequence"/>
</dbReference>
<evidence type="ECO:0000256" key="2">
    <source>
        <dbReference type="RuleBase" id="RU003844"/>
    </source>
</evidence>
<dbReference type="GO" id="GO:0008142">
    <property type="term" value="F:oxysterol binding"/>
    <property type="evidence" value="ECO:0007669"/>
    <property type="project" value="TreeGrafter"/>
</dbReference>
<evidence type="ECO:0000256" key="1">
    <source>
        <dbReference type="ARBA" id="ARBA00008842"/>
    </source>
</evidence>
<dbReference type="Pfam" id="PF01237">
    <property type="entry name" value="Oxysterol_BP"/>
    <property type="match status" value="1"/>
</dbReference>
<dbReference type="PROSITE" id="PS01013">
    <property type="entry name" value="OSBP"/>
    <property type="match status" value="1"/>
</dbReference>
<dbReference type="AlphaFoldDB" id="A0AAD5VES2"/>
<accession>A0AAD5VES2</accession>
<evidence type="ECO:0000256" key="3">
    <source>
        <dbReference type="SAM" id="MobiDB-lite"/>
    </source>
</evidence>
<dbReference type="InterPro" id="IPR018494">
    <property type="entry name" value="Oxysterol-bd_CS"/>
</dbReference>
<dbReference type="Gene3D" id="3.30.70.3490">
    <property type="match status" value="1"/>
</dbReference>
<keyword evidence="5" id="KW-1185">Reference proteome</keyword>
<dbReference type="PANTHER" id="PTHR10972:SF184">
    <property type="entry name" value="OXYSTEROL-BINDING PROTEIN HOMOLOG 4-RELATED"/>
    <property type="match status" value="1"/>
</dbReference>
<feature type="compositionally biased region" description="Polar residues" evidence="3">
    <location>
        <begin position="11"/>
        <end position="30"/>
    </location>
</feature>
<organism evidence="4 5">
    <name type="scientific">Leucocoprinus birnbaumii</name>
    <dbReference type="NCBI Taxonomy" id="56174"/>
    <lineage>
        <taxon>Eukaryota</taxon>
        <taxon>Fungi</taxon>
        <taxon>Dikarya</taxon>
        <taxon>Basidiomycota</taxon>
        <taxon>Agaricomycotina</taxon>
        <taxon>Agaricomycetes</taxon>
        <taxon>Agaricomycetidae</taxon>
        <taxon>Agaricales</taxon>
        <taxon>Agaricineae</taxon>
        <taxon>Agaricaceae</taxon>
        <taxon>Leucocoprinus</taxon>
    </lineage>
</organism>
<dbReference type="InterPro" id="IPR037239">
    <property type="entry name" value="OSBP_sf"/>
</dbReference>
<comment type="caution">
    <text evidence="4">The sequence shown here is derived from an EMBL/GenBank/DDBJ whole genome shotgun (WGS) entry which is preliminary data.</text>
</comment>
<sequence>MPKTTRPAHWPSSSGSFTLKDQYTSRNDSMGSEKKPLNPVLGELFYGYWPDSNGRGRTTLLVEQVSHHPPITAYVIENKSKGLKLVGHNAQKTSFSSGSIIVRQIGHAILTVDSTEYLITLPKLRIDGLWYGSPYIELSDTSYIIGGGYLSTIEYKGKGYFSGKSHQFKATVTPLPGMGGSATKEQTIEGLWHEKSKHTKGGSGDFHDVVTKHKEIVQVVGGEKDGEQGEYETRKLWNLVAKGIKEGDYELASREKSRIENEQRQMRKDEAAEERKWELKHFKRQESDPIYEKLGRLAKITPPEEDYYEFLGNWPQSLAN</sequence>
<dbReference type="GO" id="GO:0005829">
    <property type="term" value="C:cytosol"/>
    <property type="evidence" value="ECO:0007669"/>
    <property type="project" value="TreeGrafter"/>
</dbReference>
<reference evidence="4" key="1">
    <citation type="submission" date="2022-07" db="EMBL/GenBank/DDBJ databases">
        <title>Genome Sequence of Leucocoprinus birnbaumii.</title>
        <authorList>
            <person name="Buettner E."/>
        </authorList>
    </citation>
    <scope>NUCLEOTIDE SEQUENCE</scope>
    <source>
        <strain evidence="4">VT141</strain>
    </source>
</reference>
<protein>
    <recommendedName>
        <fullName evidence="6">Protein KES1</fullName>
    </recommendedName>
</protein>
<feature type="region of interest" description="Disordered" evidence="3">
    <location>
        <begin position="1"/>
        <end position="35"/>
    </location>
</feature>
<dbReference type="Gene3D" id="2.40.160.120">
    <property type="match status" value="1"/>
</dbReference>
<dbReference type="Gene3D" id="1.10.287.2720">
    <property type="match status" value="1"/>
</dbReference>
<name>A0AAD5VES2_9AGAR</name>
<dbReference type="InterPro" id="IPR000648">
    <property type="entry name" value="Oxysterol-bd"/>
</dbReference>
<evidence type="ECO:0000313" key="4">
    <source>
        <dbReference type="EMBL" id="KAJ3551917.1"/>
    </source>
</evidence>
<evidence type="ECO:0008006" key="6">
    <source>
        <dbReference type="Google" id="ProtNLM"/>
    </source>
</evidence>
<dbReference type="GO" id="GO:0016020">
    <property type="term" value="C:membrane"/>
    <property type="evidence" value="ECO:0007669"/>
    <property type="project" value="TreeGrafter"/>
</dbReference>
<proteinExistence type="inferred from homology"/>
<dbReference type="PANTHER" id="PTHR10972">
    <property type="entry name" value="OXYSTEROL-BINDING PROTEIN-RELATED"/>
    <property type="match status" value="1"/>
</dbReference>
<dbReference type="SUPFAM" id="SSF144000">
    <property type="entry name" value="Oxysterol-binding protein-like"/>
    <property type="match status" value="1"/>
</dbReference>
<dbReference type="EMBL" id="JANIEX010002131">
    <property type="protein sequence ID" value="KAJ3551917.1"/>
    <property type="molecule type" value="Genomic_DNA"/>
</dbReference>
<evidence type="ECO:0000313" key="5">
    <source>
        <dbReference type="Proteomes" id="UP001213000"/>
    </source>
</evidence>